<dbReference type="Pfam" id="PF00990">
    <property type="entry name" value="GGDEF"/>
    <property type="match status" value="1"/>
</dbReference>
<dbReference type="InterPro" id="IPR001633">
    <property type="entry name" value="EAL_dom"/>
</dbReference>
<organism evidence="4 5">
    <name type="scientific">Rhodobacter aestuarii</name>
    <dbReference type="NCBI Taxonomy" id="453582"/>
    <lineage>
        <taxon>Bacteria</taxon>
        <taxon>Pseudomonadati</taxon>
        <taxon>Pseudomonadota</taxon>
        <taxon>Alphaproteobacteria</taxon>
        <taxon>Rhodobacterales</taxon>
        <taxon>Rhodobacter group</taxon>
        <taxon>Rhodobacter</taxon>
    </lineage>
</organism>
<dbReference type="PANTHER" id="PTHR33121:SF70">
    <property type="entry name" value="SIGNALING PROTEIN YKOW"/>
    <property type="match status" value="1"/>
</dbReference>
<evidence type="ECO:0000259" key="2">
    <source>
        <dbReference type="PROSITE" id="PS50883"/>
    </source>
</evidence>
<dbReference type="InterPro" id="IPR029787">
    <property type="entry name" value="Nucleotide_cyclase"/>
</dbReference>
<feature type="domain" description="GGDEF" evidence="3">
    <location>
        <begin position="105"/>
        <end position="241"/>
    </location>
</feature>
<gene>
    <name evidence="4" type="ORF">SAMN05421580_102383</name>
</gene>
<name>A0A1N7KEW5_9RHOB</name>
<dbReference type="EMBL" id="FTOG01000002">
    <property type="protein sequence ID" value="SIS60133.1"/>
    <property type="molecule type" value="Genomic_DNA"/>
</dbReference>
<dbReference type="Gene3D" id="3.30.70.270">
    <property type="match status" value="1"/>
</dbReference>
<dbReference type="RefSeq" id="WP_076483943.1">
    <property type="nucleotide sequence ID" value="NZ_FTOG01000002.1"/>
</dbReference>
<sequence length="520" mass="56746">MKKFGRQVSAKPSKSAKKQRLKHAGPILLRREMVAFLPAAALAGLWFNLEGMTLVGITALIVAWMSRPEVLPEEPDETSDRPVPQRADAVEMLDSTLQEALDSGRGTACLVIGLDDSQALMRQMNRSEFDEFLQAFAERVRGVLRNSDRIALIERERYAVILTPTQRPDLESMIQLSARLQAACDAPFSISARSVNTTCHVGFCLMSRAPEPTGTAILAAAEAAADEAKRNGPGAIRAFTPEIGKSSSTQSALAADIGPALEEGRIVAYFQPQICTDTGAISGMQALPRWLDRDRGVLTEAEIIPAAAAAGMQMRLAEVMMFQCFNALRDWERLPTDPGPVSLPLGMAHVSDPKMFDRLKWEFERFDIDPERTRLVLAQEVTGQLDDEVILRNISRCAKIGCQIELAGFGTGPISVAALRRTGAERIRIHRSFVTNVDRDPEQQRLVAAIVSFAEGLGLQTVADGVSTIGEHAMLAQLGCNHVQGKAISQPLPLEESANWINRHDARLSSLPKPGKRRGA</sequence>
<dbReference type="InterPro" id="IPR035919">
    <property type="entry name" value="EAL_sf"/>
</dbReference>
<evidence type="ECO:0000259" key="3">
    <source>
        <dbReference type="PROSITE" id="PS50887"/>
    </source>
</evidence>
<dbReference type="SUPFAM" id="SSF141868">
    <property type="entry name" value="EAL domain-like"/>
    <property type="match status" value="1"/>
</dbReference>
<dbReference type="InterPro" id="IPR043128">
    <property type="entry name" value="Rev_trsase/Diguanyl_cyclase"/>
</dbReference>
<dbReference type="InterPro" id="IPR050706">
    <property type="entry name" value="Cyclic-di-GMP_PDE-like"/>
</dbReference>
<dbReference type="AlphaFoldDB" id="A0A1N7KEW5"/>
<reference evidence="5" key="1">
    <citation type="submission" date="2017-01" db="EMBL/GenBank/DDBJ databases">
        <authorList>
            <person name="Varghese N."/>
            <person name="Submissions S."/>
        </authorList>
    </citation>
    <scope>NUCLEOTIDE SEQUENCE [LARGE SCALE GENOMIC DNA]</scope>
    <source>
        <strain evidence="5">DSM 19945</strain>
    </source>
</reference>
<dbReference type="SUPFAM" id="SSF55073">
    <property type="entry name" value="Nucleotide cyclase"/>
    <property type="match status" value="1"/>
</dbReference>
<dbReference type="SMART" id="SM00052">
    <property type="entry name" value="EAL"/>
    <property type="match status" value="1"/>
</dbReference>
<proteinExistence type="predicted"/>
<dbReference type="Pfam" id="PF00563">
    <property type="entry name" value="EAL"/>
    <property type="match status" value="1"/>
</dbReference>
<dbReference type="PROSITE" id="PS50883">
    <property type="entry name" value="EAL"/>
    <property type="match status" value="1"/>
</dbReference>
<evidence type="ECO:0000256" key="1">
    <source>
        <dbReference type="SAM" id="MobiDB-lite"/>
    </source>
</evidence>
<accession>A0A1N7KEW5</accession>
<feature type="region of interest" description="Disordered" evidence="1">
    <location>
        <begin position="1"/>
        <end position="22"/>
    </location>
</feature>
<dbReference type="GO" id="GO:0071111">
    <property type="term" value="F:cyclic-guanylate-specific phosphodiesterase activity"/>
    <property type="evidence" value="ECO:0007669"/>
    <property type="project" value="InterPro"/>
</dbReference>
<dbReference type="SMART" id="SM00267">
    <property type="entry name" value="GGDEF"/>
    <property type="match status" value="1"/>
</dbReference>
<feature type="domain" description="EAL" evidence="2">
    <location>
        <begin position="250"/>
        <end position="505"/>
    </location>
</feature>
<keyword evidence="5" id="KW-1185">Reference proteome</keyword>
<dbReference type="OrthoDB" id="9814202at2"/>
<dbReference type="Gene3D" id="3.20.20.450">
    <property type="entry name" value="EAL domain"/>
    <property type="match status" value="1"/>
</dbReference>
<evidence type="ECO:0000313" key="5">
    <source>
        <dbReference type="Proteomes" id="UP000186221"/>
    </source>
</evidence>
<dbReference type="PANTHER" id="PTHR33121">
    <property type="entry name" value="CYCLIC DI-GMP PHOSPHODIESTERASE PDEF"/>
    <property type="match status" value="1"/>
</dbReference>
<protein>
    <submittedName>
        <fullName evidence="4">Diguanylate cyclase/phosphodiesterase</fullName>
    </submittedName>
</protein>
<dbReference type="CDD" id="cd01948">
    <property type="entry name" value="EAL"/>
    <property type="match status" value="1"/>
</dbReference>
<dbReference type="PROSITE" id="PS50887">
    <property type="entry name" value="GGDEF"/>
    <property type="match status" value="1"/>
</dbReference>
<dbReference type="Proteomes" id="UP000186221">
    <property type="component" value="Unassembled WGS sequence"/>
</dbReference>
<dbReference type="STRING" id="453582.SAMN05421580_102383"/>
<evidence type="ECO:0000313" key="4">
    <source>
        <dbReference type="EMBL" id="SIS60133.1"/>
    </source>
</evidence>
<dbReference type="InterPro" id="IPR000160">
    <property type="entry name" value="GGDEF_dom"/>
</dbReference>